<accession>A0AAV0Z9U9</accession>
<reference evidence="2 3" key="1">
    <citation type="submission" date="2023-01" db="EMBL/GenBank/DDBJ databases">
        <authorList>
            <person name="Kreplak J."/>
        </authorList>
    </citation>
    <scope>NUCLEOTIDE SEQUENCE [LARGE SCALE GENOMIC DNA]</scope>
</reference>
<keyword evidence="3" id="KW-1185">Reference proteome</keyword>
<proteinExistence type="predicted"/>
<evidence type="ECO:0000313" key="2">
    <source>
        <dbReference type="EMBL" id="CAI8593863.1"/>
    </source>
</evidence>
<evidence type="ECO:0000313" key="3">
    <source>
        <dbReference type="Proteomes" id="UP001157006"/>
    </source>
</evidence>
<dbReference type="EMBL" id="OX451735">
    <property type="protein sequence ID" value="CAI8593863.1"/>
    <property type="molecule type" value="Genomic_DNA"/>
</dbReference>
<dbReference type="AlphaFoldDB" id="A0AAV0Z9U9"/>
<gene>
    <name evidence="2" type="ORF">VFH_I112560</name>
</gene>
<name>A0AAV0Z9U9_VICFA</name>
<organism evidence="2 3">
    <name type="scientific">Vicia faba</name>
    <name type="common">Broad bean</name>
    <name type="synonym">Faba vulgaris</name>
    <dbReference type="NCBI Taxonomy" id="3906"/>
    <lineage>
        <taxon>Eukaryota</taxon>
        <taxon>Viridiplantae</taxon>
        <taxon>Streptophyta</taxon>
        <taxon>Embryophyta</taxon>
        <taxon>Tracheophyta</taxon>
        <taxon>Spermatophyta</taxon>
        <taxon>Magnoliopsida</taxon>
        <taxon>eudicotyledons</taxon>
        <taxon>Gunneridae</taxon>
        <taxon>Pentapetalae</taxon>
        <taxon>rosids</taxon>
        <taxon>fabids</taxon>
        <taxon>Fabales</taxon>
        <taxon>Fabaceae</taxon>
        <taxon>Papilionoideae</taxon>
        <taxon>50 kb inversion clade</taxon>
        <taxon>NPAAA clade</taxon>
        <taxon>Hologalegina</taxon>
        <taxon>IRL clade</taxon>
        <taxon>Fabeae</taxon>
        <taxon>Vicia</taxon>
    </lineage>
</organism>
<protein>
    <submittedName>
        <fullName evidence="2">Uncharacterized protein</fullName>
    </submittedName>
</protein>
<sequence>MRTKTKTQKETLPLHLALTNQQTHFPLHIPLRQSSDLLTLSAPPTAHTNTTTFELPPPQHTSSSPSITTTTVYLLFPLPPSSTQRPIVPAHLFLSDQPSRELPSPLQRSAPLRPTKLLQHHFSSFFGVSMVAVGQDDVLGYGDFSKEQDELKEKCEALECSNFKAKKELAELWEKTESTESL</sequence>
<feature type="region of interest" description="Disordered" evidence="1">
    <location>
        <begin position="41"/>
        <end position="66"/>
    </location>
</feature>
<dbReference type="Proteomes" id="UP001157006">
    <property type="component" value="Chromosome 1S"/>
</dbReference>
<evidence type="ECO:0000256" key="1">
    <source>
        <dbReference type="SAM" id="MobiDB-lite"/>
    </source>
</evidence>